<dbReference type="InterPro" id="IPR036390">
    <property type="entry name" value="WH_DNA-bd_sf"/>
</dbReference>
<comment type="function">
    <text evidence="1">Transcriptional repressor of xylose-utilizing enzymes.</text>
</comment>
<dbReference type="SUPFAM" id="SSF46785">
    <property type="entry name" value="Winged helix' DNA-binding domain"/>
    <property type="match status" value="1"/>
</dbReference>
<protein>
    <submittedName>
        <fullName evidence="4">ROK family transcriptional regulator</fullName>
    </submittedName>
</protein>
<dbReference type="RefSeq" id="WP_345587650.1">
    <property type="nucleotide sequence ID" value="NZ_BAABJG010000012.1"/>
</dbReference>
<gene>
    <name evidence="4" type="ORF">ACFQ4B_01665</name>
</gene>
<dbReference type="InterPro" id="IPR049874">
    <property type="entry name" value="ROK_cs"/>
</dbReference>
<dbReference type="Proteomes" id="UP001597180">
    <property type="component" value="Unassembled WGS sequence"/>
</dbReference>
<dbReference type="InterPro" id="IPR043129">
    <property type="entry name" value="ATPase_NBD"/>
</dbReference>
<dbReference type="Gene3D" id="1.10.10.10">
    <property type="entry name" value="Winged helix-like DNA-binding domain superfamily/Winged helix DNA-binding domain"/>
    <property type="match status" value="1"/>
</dbReference>
<dbReference type="PROSITE" id="PS01125">
    <property type="entry name" value="ROK"/>
    <property type="match status" value="1"/>
</dbReference>
<keyword evidence="3" id="KW-0119">Carbohydrate metabolism</keyword>
<dbReference type="Gene3D" id="3.30.420.40">
    <property type="match status" value="2"/>
</dbReference>
<comment type="similarity">
    <text evidence="2">Belongs to the ROK (NagC/XylR) family.</text>
</comment>
<sequence length="407" mass="43780">MDNIRKIWDQKGSKTAILQMLRVHGPMSRIELTQLTDLSRATISVTINELIELGLVHETVLRQSTGGRPATNLELVPYSHMILGADLNHQTWTLGAFDLLGNTIEKKQISFSPLTPEAAVQALVCEIPDFIKQIDKSPIPLLGVGVPGLVDTHNGLLHSSAVMGWQQVELGSMLEKALGWPTVVLNRSRARGLSECRYGAGKDYQHMIYIGIDSGIGAGIYVHRELIHGALGGAGEIGHTTVDVDGPLCPCGNNGCLQMMSAAPAMELEARKLLRMGTPSALHMQPGFDLQMLKAEDICQAAEQGDELASQVVHNAATYLGITMANLVNLLNPEAIILGGSIPKDCPSYVQTAVKVMRQRAMGQLSASTVVHIGEFKEIGGALGAANMALDRHMSFAHFSPQSSMVK</sequence>
<dbReference type="InterPro" id="IPR036388">
    <property type="entry name" value="WH-like_DNA-bd_sf"/>
</dbReference>
<reference evidence="5" key="1">
    <citation type="journal article" date="2019" name="Int. J. Syst. Evol. Microbiol.">
        <title>The Global Catalogue of Microorganisms (GCM) 10K type strain sequencing project: providing services to taxonomists for standard genome sequencing and annotation.</title>
        <authorList>
            <consortium name="The Broad Institute Genomics Platform"/>
            <consortium name="The Broad Institute Genome Sequencing Center for Infectious Disease"/>
            <person name="Wu L."/>
            <person name="Ma J."/>
        </authorList>
    </citation>
    <scope>NUCLEOTIDE SEQUENCE [LARGE SCALE GENOMIC DNA]</scope>
    <source>
        <strain evidence="5">CCUG 53270</strain>
    </source>
</reference>
<dbReference type="EMBL" id="JBHTLU010000006">
    <property type="protein sequence ID" value="MFD1218812.1"/>
    <property type="molecule type" value="Genomic_DNA"/>
</dbReference>
<name>A0ABW3UDW7_9BACL</name>
<dbReference type="Pfam" id="PF00480">
    <property type="entry name" value="ROK"/>
    <property type="match status" value="1"/>
</dbReference>
<evidence type="ECO:0000313" key="4">
    <source>
        <dbReference type="EMBL" id="MFD1218812.1"/>
    </source>
</evidence>
<keyword evidence="3" id="KW-0859">Xylose metabolism</keyword>
<proteinExistence type="inferred from homology"/>
<evidence type="ECO:0000256" key="3">
    <source>
        <dbReference type="ARBA" id="ARBA00022629"/>
    </source>
</evidence>
<comment type="caution">
    <text evidence="4">The sequence shown here is derived from an EMBL/GenBank/DDBJ whole genome shotgun (WGS) entry which is preliminary data.</text>
</comment>
<accession>A0ABW3UDW7</accession>
<dbReference type="SUPFAM" id="SSF53067">
    <property type="entry name" value="Actin-like ATPase domain"/>
    <property type="match status" value="1"/>
</dbReference>
<dbReference type="PANTHER" id="PTHR18964:SF149">
    <property type="entry name" value="BIFUNCTIONAL UDP-N-ACETYLGLUCOSAMINE 2-EPIMERASE_N-ACETYLMANNOSAMINE KINASE"/>
    <property type="match status" value="1"/>
</dbReference>
<keyword evidence="5" id="KW-1185">Reference proteome</keyword>
<evidence type="ECO:0000256" key="1">
    <source>
        <dbReference type="ARBA" id="ARBA00002486"/>
    </source>
</evidence>
<evidence type="ECO:0000256" key="2">
    <source>
        <dbReference type="ARBA" id="ARBA00006479"/>
    </source>
</evidence>
<evidence type="ECO:0000313" key="5">
    <source>
        <dbReference type="Proteomes" id="UP001597180"/>
    </source>
</evidence>
<dbReference type="InterPro" id="IPR000600">
    <property type="entry name" value="ROK"/>
</dbReference>
<organism evidence="4 5">
    <name type="scientific">Paenibacillus vulneris</name>
    <dbReference type="NCBI Taxonomy" id="1133364"/>
    <lineage>
        <taxon>Bacteria</taxon>
        <taxon>Bacillati</taxon>
        <taxon>Bacillota</taxon>
        <taxon>Bacilli</taxon>
        <taxon>Bacillales</taxon>
        <taxon>Paenibacillaceae</taxon>
        <taxon>Paenibacillus</taxon>
    </lineage>
</organism>
<dbReference type="PANTHER" id="PTHR18964">
    <property type="entry name" value="ROK (REPRESSOR, ORF, KINASE) FAMILY"/>
    <property type="match status" value="1"/>
</dbReference>